<keyword evidence="1" id="KW-0472">Membrane</keyword>
<feature type="transmembrane region" description="Helical" evidence="1">
    <location>
        <begin position="54"/>
        <end position="71"/>
    </location>
</feature>
<dbReference type="Proteomes" id="UP000250189">
    <property type="component" value="Chromosome"/>
</dbReference>
<reference evidence="2 3" key="1">
    <citation type="submission" date="2016-04" db="EMBL/GenBank/DDBJ databases">
        <title>Complete genome sequence of Thermococcus chitonophagus type strain GC74.</title>
        <authorList>
            <person name="Oger P.M."/>
        </authorList>
    </citation>
    <scope>NUCLEOTIDE SEQUENCE [LARGE SCALE GENOMIC DNA]</scope>
    <source>
        <strain evidence="2 3">GC74</strain>
    </source>
</reference>
<feature type="transmembrane region" description="Helical" evidence="1">
    <location>
        <begin position="83"/>
        <end position="102"/>
    </location>
</feature>
<evidence type="ECO:0000313" key="2">
    <source>
        <dbReference type="EMBL" id="ASJ15845.1"/>
    </source>
</evidence>
<accession>A0A2Z2N1A6</accession>
<keyword evidence="1" id="KW-1133">Transmembrane helix</keyword>
<gene>
    <name evidence="2" type="ORF">A3L04_01525</name>
</gene>
<keyword evidence="3" id="KW-1185">Reference proteome</keyword>
<feature type="transmembrane region" description="Helical" evidence="1">
    <location>
        <begin position="29"/>
        <end position="48"/>
    </location>
</feature>
<evidence type="ECO:0000256" key="1">
    <source>
        <dbReference type="SAM" id="Phobius"/>
    </source>
</evidence>
<organism evidence="2 3">
    <name type="scientific">Thermococcus chitonophagus</name>
    <dbReference type="NCBI Taxonomy" id="54262"/>
    <lineage>
        <taxon>Archaea</taxon>
        <taxon>Methanobacteriati</taxon>
        <taxon>Methanobacteriota</taxon>
        <taxon>Thermococci</taxon>
        <taxon>Thermococcales</taxon>
        <taxon>Thermococcaceae</taxon>
        <taxon>Thermococcus</taxon>
    </lineage>
</organism>
<sequence length="105" mass="12170">MENMIVFNLFLVFSCGVLMATYMNTKRIVVKPLIFSILVSGIVEILLVKLKSPFVEYGTFAIFLCTLLWAYKDFIFEKSHLINRIWSLLSILNFILFIIVLLNSI</sequence>
<protein>
    <submittedName>
        <fullName evidence="2">Uncharacterized protein</fullName>
    </submittedName>
</protein>
<dbReference type="EMBL" id="CP015193">
    <property type="protein sequence ID" value="ASJ15845.1"/>
    <property type="molecule type" value="Genomic_DNA"/>
</dbReference>
<proteinExistence type="predicted"/>
<keyword evidence="1" id="KW-0812">Transmembrane</keyword>
<name>A0A2Z2N1A6_9EURY</name>
<evidence type="ECO:0000313" key="3">
    <source>
        <dbReference type="Proteomes" id="UP000250189"/>
    </source>
</evidence>
<dbReference type="AlphaFoldDB" id="A0A2Z2N1A6"/>
<feature type="transmembrane region" description="Helical" evidence="1">
    <location>
        <begin position="6"/>
        <end position="22"/>
    </location>
</feature>